<accession>A0AA84ZZG4</accession>
<evidence type="ECO:0000313" key="2">
    <source>
        <dbReference type="Proteomes" id="UP000050790"/>
    </source>
</evidence>
<dbReference type="WBParaSite" id="SMRG1_56680.1">
    <property type="protein sequence ID" value="SMRG1_56680.1"/>
    <property type="gene ID" value="SMRG1_56680"/>
</dbReference>
<feature type="compositionally biased region" description="Low complexity" evidence="1">
    <location>
        <begin position="34"/>
        <end position="43"/>
    </location>
</feature>
<feature type="compositionally biased region" description="Basic and acidic residues" evidence="1">
    <location>
        <begin position="53"/>
        <end position="69"/>
    </location>
</feature>
<name>A0AA84ZZG4_9TREM</name>
<evidence type="ECO:0000256" key="1">
    <source>
        <dbReference type="SAM" id="MobiDB-lite"/>
    </source>
</evidence>
<reference evidence="3" key="1">
    <citation type="submission" date="2023-11" db="UniProtKB">
        <authorList>
            <consortium name="WormBaseParasite"/>
        </authorList>
    </citation>
    <scope>IDENTIFICATION</scope>
</reference>
<sequence length="1608" mass="184526">MECKLVDNFQHNTSLPLPTVRQNYSLYLPLSTPPDSTSMTSPLISDPTSTVTDSKRDTPQISHNRRETPEGLTMPHNPEISPNQLNLTSESETSFLSLVPNELIDLTTSTSSHYMPAVNNSVRNAKSSIDFLADMNNETLMLNQSKCYTPMVFISKKASPYPLMEKIISSSQTVGSFDRNQQGDNYAQLDVISDNHDVLKWDYAGDIASNHLGVPRIISHSSLSCHPVNYVDNGNYDINMTMTWPSSSPHISPSSGYGYAVRRKYNFNTRTNSNRNRNESSKTKGFNEFSSMTINHGSFISSPDPEDELHNLSFNNSMNQINHFIDHYQLSLNDFNIDLFDDLKNNQNHNKSNMNTNSSEFSLNDLNDDENIEKLNLNKSQSVIELHNHNNLLHNINQNRNGSNTIISMKNDWFINELSESYNQSIKTLKSININNQLITNDVMNNNNNNSDIKDNNNEQETLANSSMHSNCRLVNELNENNNNNNDELQSPLEDNQHDLSSLQTISVLNTIETDSFLHTNNNISKQEISTVQLSTCSKDWSQLPLNDFNEPEDMCYIVDGVLSSAQDTNNCSAITTVTPLNENIYYQNGFDAESEGCRSSVIMDENCEKEIIPNYYDAHNELDHLLIKNTDIKIDEISKSFTPSIQNDKISMITTPTTTTNEISICNSTQNDMLTTKCKWLSNDMNITLSNVSPTIFSNGIQLVTQYTTHNLPYIHYVASKINSNNLPEYIPSQYSNLSMTGYHSNHVIQNIPTCVTVFSHSDTTSMKQEHCLSLSSVENKVPRNRFNENEIISRENNGIHRMFHIPNTSTKQTIDLSSLNLNKQSKDLSSIYHHHHIRSTVTSSCNTGITTCPLLTQNIKVQHHENNKPNEHLTCKHYLSKDDFELNSIITNPICTNQNDVNIYKVKCVPTHSCNYSKDNIKKFDTKLVQTTDFTDQNDCTCYHTYRIQPDKIKYSQIKKSTLNPEWIEQLFTDNTKLANHQNSSQEITQSIYMTPRSTLIAQLRYILLKQKLKLLHTRDAYYLRKRIVNHLEKFLNQINSSNTLPLSNSLPDDWDTDTESLLSDLFEKDINPILNELNTGNSSKLKSSTQKCKLLTNEHGENEQINKKMLNKRLSSSYDREICHRNAHFEEDQKDVQQADNKNKTECKDNDKQFTDIKKQAENQLSNMVMNVHLNQPSFQPSSLSICKNLNESLSRFIHRDHHVKGEKSFKDHCSLNTNIRLYSSSENIVNGICAALGGISWFQPFNDNYIKKERHQPIRNHSVIRHTKLNDRFDLKHDPKSFKEFHLNSKPLHILNKPNNVHTSKISYCMPTNNKDLQTDHNEVNDICSCQCYMEESPDIINDKNQEQTVTSKSLVDMQCTKKSHHMENTTPLLNTVDKLAYEGKSNSLSNPKITYEISDNPDGCTDIQDIFRKKMSSWISRSEERQRRLRFMIQERRYRKEGDMKRTEVLHSVVSNNFSKRPSISHLDQSYKSHFDNGIHSNGDSGTCCFDHSDCSIVGSVLTNRNNSNTYFKTANSDKVLKRNFMKNPSRKSQLGVRYDRKQLIQEEHRPRLYHNSIQNQVNQQKIKLAQLRVNRLRMKIYSEKILRSVLHGNSSSIIFKEI</sequence>
<organism evidence="2 3">
    <name type="scientific">Schistosoma margrebowiei</name>
    <dbReference type="NCBI Taxonomy" id="48269"/>
    <lineage>
        <taxon>Eukaryota</taxon>
        <taxon>Metazoa</taxon>
        <taxon>Spiralia</taxon>
        <taxon>Lophotrochozoa</taxon>
        <taxon>Platyhelminthes</taxon>
        <taxon>Trematoda</taxon>
        <taxon>Digenea</taxon>
        <taxon>Strigeidida</taxon>
        <taxon>Schistosomatoidea</taxon>
        <taxon>Schistosomatidae</taxon>
        <taxon>Schistosoma</taxon>
    </lineage>
</organism>
<evidence type="ECO:0008006" key="4">
    <source>
        <dbReference type="Google" id="ProtNLM"/>
    </source>
</evidence>
<feature type="region of interest" description="Disordered" evidence="1">
    <location>
        <begin position="34"/>
        <end position="79"/>
    </location>
</feature>
<proteinExistence type="predicted"/>
<dbReference type="Proteomes" id="UP000050790">
    <property type="component" value="Unassembled WGS sequence"/>
</dbReference>
<evidence type="ECO:0000313" key="3">
    <source>
        <dbReference type="WBParaSite" id="SMRG1_56680.1"/>
    </source>
</evidence>
<protein>
    <recommendedName>
        <fullName evidence="4">ALMS motif domain-containing protein</fullName>
    </recommendedName>
</protein>